<dbReference type="VEuPathDB" id="FungiDB:BD410DRAFT_328035"/>
<name>A0A4Y7QK70_9AGAM</name>
<organism evidence="1 2">
    <name type="scientific">Rickenella mellea</name>
    <dbReference type="NCBI Taxonomy" id="50990"/>
    <lineage>
        <taxon>Eukaryota</taxon>
        <taxon>Fungi</taxon>
        <taxon>Dikarya</taxon>
        <taxon>Basidiomycota</taxon>
        <taxon>Agaricomycotina</taxon>
        <taxon>Agaricomycetes</taxon>
        <taxon>Hymenochaetales</taxon>
        <taxon>Rickenellaceae</taxon>
        <taxon>Rickenella</taxon>
    </lineage>
</organism>
<protein>
    <submittedName>
        <fullName evidence="1">Uncharacterized protein</fullName>
    </submittedName>
</protein>
<accession>A0A4Y7QK70</accession>
<dbReference type="EMBL" id="ML170158">
    <property type="protein sequence ID" value="TDL27756.1"/>
    <property type="molecule type" value="Genomic_DNA"/>
</dbReference>
<sequence>MDPSLAKLSEPPSSEAILFSQLCDAVTHLPPAPWSTREGQLLTFRLLDGVLRLQDQSQGDGEMVSDTIPDVIRTSNAKVLFGENEPASGRCHCRSHLLASFFDRVQVCSARSLEQKYHPVDSSVHVDIADYVTIVDRISASLDASDGSNHDISAPGCEFEDVCAKAVHDFIYRRILTADDEHTSGDRSTVSDSKAAQTIGIFAQKHPNVSALASLNILILRTASQR</sequence>
<evidence type="ECO:0000313" key="1">
    <source>
        <dbReference type="EMBL" id="TDL27756.1"/>
    </source>
</evidence>
<proteinExistence type="predicted"/>
<gene>
    <name evidence="1" type="ORF">BD410DRAFT_328035</name>
</gene>
<reference evidence="1 2" key="1">
    <citation type="submission" date="2018-06" db="EMBL/GenBank/DDBJ databases">
        <title>A transcriptomic atlas of mushroom development highlights an independent origin of complex multicellularity.</title>
        <authorList>
            <consortium name="DOE Joint Genome Institute"/>
            <person name="Krizsan K."/>
            <person name="Almasi E."/>
            <person name="Merenyi Z."/>
            <person name="Sahu N."/>
            <person name="Viragh M."/>
            <person name="Koszo T."/>
            <person name="Mondo S."/>
            <person name="Kiss B."/>
            <person name="Balint B."/>
            <person name="Kues U."/>
            <person name="Barry K."/>
            <person name="Hegedus J.C."/>
            <person name="Henrissat B."/>
            <person name="Johnson J."/>
            <person name="Lipzen A."/>
            <person name="Ohm R."/>
            <person name="Nagy I."/>
            <person name="Pangilinan J."/>
            <person name="Yan J."/>
            <person name="Xiong Y."/>
            <person name="Grigoriev I.V."/>
            <person name="Hibbett D.S."/>
            <person name="Nagy L.G."/>
        </authorList>
    </citation>
    <scope>NUCLEOTIDE SEQUENCE [LARGE SCALE GENOMIC DNA]</scope>
    <source>
        <strain evidence="1 2">SZMC22713</strain>
    </source>
</reference>
<keyword evidence="2" id="KW-1185">Reference proteome</keyword>
<evidence type="ECO:0000313" key="2">
    <source>
        <dbReference type="Proteomes" id="UP000294933"/>
    </source>
</evidence>
<dbReference type="Proteomes" id="UP000294933">
    <property type="component" value="Unassembled WGS sequence"/>
</dbReference>
<dbReference type="AlphaFoldDB" id="A0A4Y7QK70"/>